<proteinExistence type="predicted"/>
<dbReference type="Pfam" id="PF19407">
    <property type="entry name" value="DUF5979"/>
    <property type="match status" value="1"/>
</dbReference>
<name>A0A448K9D9_9ACTO</name>
<feature type="region of interest" description="Disordered" evidence="5">
    <location>
        <begin position="484"/>
        <end position="525"/>
    </location>
</feature>
<evidence type="ECO:0000256" key="7">
    <source>
        <dbReference type="SAM" id="SignalP"/>
    </source>
</evidence>
<dbReference type="STRING" id="1278298.GCA_000428685_01096"/>
<keyword evidence="6" id="KW-0472">Membrane</keyword>
<sequence length="555" mass="55177">MPSTAEGAAIPDRFSRRAARVLIVLAAALALMLPASAAAADPVDAADPARPSASPAPPSADQALRLDAGALGAQDSAVEWRIGLSTQALESAYAQAGEAVDFDGTTSQEIVLTAVLGAGQSLPQAADWSLRASGGGRDESVVLDDGAPGATTTDSGDFSLEVVPIGASEAGSQARIVIRGPFADDAEYEVLAPAPVSGPESRARAGLVYESSVAVEGARAQQRATVSLPAPQASPAQQEPGYGGVSLSAYASGPASDQVSPQTAFAVQLTYTLPEGTTAGSYPGWQPPGELNAEATGGVLTLQAPLSGPASLDGALPAGTTVSLHAPQSTAEAPVGYTWGAGAVRVAGQEATSLVIQEGRTIGIEVETALELAAMGTLSVQVTVGPQDSAFSADAFEIGYSCILPNGKVRSGLLEVQAGTAVESPEVQAGSLCTVSQSDSTRQRAGHAVDTHLTVDGVPSAGVVIAPQTTATVVVNNVYTARSSSQATAEPSSAPPAPATGTGQSQGAQASPSAGQARARQDGELARTGASIAVPAAAAALALVGGAVLVRRRKA</sequence>
<dbReference type="AlphaFoldDB" id="A0A448K9D9"/>
<evidence type="ECO:0000313" key="10">
    <source>
        <dbReference type="Proteomes" id="UP000276899"/>
    </source>
</evidence>
<reference evidence="9 10" key="1">
    <citation type="submission" date="2018-12" db="EMBL/GenBank/DDBJ databases">
        <authorList>
            <consortium name="Pathogen Informatics"/>
        </authorList>
    </citation>
    <scope>NUCLEOTIDE SEQUENCE [LARGE SCALE GENOMIC DNA]</scope>
    <source>
        <strain evidence="9 10">NCTC11923</strain>
    </source>
</reference>
<evidence type="ECO:0000256" key="5">
    <source>
        <dbReference type="SAM" id="MobiDB-lite"/>
    </source>
</evidence>
<feature type="compositionally biased region" description="Low complexity" evidence="5">
    <location>
        <begin position="499"/>
        <end position="518"/>
    </location>
</feature>
<feature type="signal peptide" evidence="7">
    <location>
        <begin position="1"/>
        <end position="39"/>
    </location>
</feature>
<dbReference type="RefSeq" id="WP_026427872.1">
    <property type="nucleotide sequence ID" value="NZ_CBCRWE010000032.1"/>
</dbReference>
<keyword evidence="6" id="KW-0812">Transmembrane</keyword>
<feature type="region of interest" description="Disordered" evidence="5">
    <location>
        <begin position="133"/>
        <end position="156"/>
    </location>
</feature>
<keyword evidence="2" id="KW-0964">Secreted</keyword>
<dbReference type="InterPro" id="IPR046022">
    <property type="entry name" value="DUF5979"/>
</dbReference>
<dbReference type="Pfam" id="PF25548">
    <property type="entry name" value="DUF7926"/>
    <property type="match status" value="1"/>
</dbReference>
<dbReference type="Proteomes" id="UP000276899">
    <property type="component" value="Chromosome"/>
</dbReference>
<dbReference type="KEGG" id="asla:NCTC11923_00141"/>
<dbReference type="EMBL" id="LR134363">
    <property type="protein sequence ID" value="VEG73536.1"/>
    <property type="molecule type" value="Genomic_DNA"/>
</dbReference>
<protein>
    <recommendedName>
        <fullName evidence="8">Gram-positive cocci surface proteins LPxTG domain-containing protein</fullName>
    </recommendedName>
</protein>
<feature type="domain" description="Gram-positive cocci surface proteins LPxTG" evidence="8">
    <location>
        <begin position="525"/>
        <end position="555"/>
    </location>
</feature>
<keyword evidence="6" id="KW-1133">Transmembrane helix</keyword>
<dbReference type="PROSITE" id="PS50847">
    <property type="entry name" value="GRAM_POS_ANCHORING"/>
    <property type="match status" value="1"/>
</dbReference>
<keyword evidence="4" id="KW-0572">Peptidoglycan-anchor</keyword>
<feature type="chain" id="PRO_5018979748" description="Gram-positive cocci surface proteins LPxTG domain-containing protein" evidence="7">
    <location>
        <begin position="40"/>
        <end position="555"/>
    </location>
</feature>
<dbReference type="InterPro" id="IPR019931">
    <property type="entry name" value="LPXTG_anchor"/>
</dbReference>
<evidence type="ECO:0000256" key="6">
    <source>
        <dbReference type="SAM" id="Phobius"/>
    </source>
</evidence>
<evidence type="ECO:0000259" key="8">
    <source>
        <dbReference type="PROSITE" id="PS50847"/>
    </source>
</evidence>
<evidence type="ECO:0000256" key="4">
    <source>
        <dbReference type="ARBA" id="ARBA00023088"/>
    </source>
</evidence>
<keyword evidence="1" id="KW-0134">Cell wall</keyword>
<dbReference type="InterPro" id="IPR057686">
    <property type="entry name" value="DUF7926"/>
</dbReference>
<evidence type="ECO:0000313" key="9">
    <source>
        <dbReference type="EMBL" id="VEG73536.1"/>
    </source>
</evidence>
<gene>
    <name evidence="9" type="ORF">NCTC11923_00141</name>
</gene>
<evidence type="ECO:0000256" key="1">
    <source>
        <dbReference type="ARBA" id="ARBA00022512"/>
    </source>
</evidence>
<evidence type="ECO:0000256" key="3">
    <source>
        <dbReference type="ARBA" id="ARBA00022729"/>
    </source>
</evidence>
<accession>A0A448K9D9</accession>
<keyword evidence="10" id="KW-1185">Reference proteome</keyword>
<feature type="transmembrane region" description="Helical" evidence="6">
    <location>
        <begin position="530"/>
        <end position="550"/>
    </location>
</feature>
<evidence type="ECO:0000256" key="2">
    <source>
        <dbReference type="ARBA" id="ARBA00022525"/>
    </source>
</evidence>
<keyword evidence="3 7" id="KW-0732">Signal</keyword>
<organism evidence="9 10">
    <name type="scientific">Actinomyces slackii</name>
    <dbReference type="NCBI Taxonomy" id="52774"/>
    <lineage>
        <taxon>Bacteria</taxon>
        <taxon>Bacillati</taxon>
        <taxon>Actinomycetota</taxon>
        <taxon>Actinomycetes</taxon>
        <taxon>Actinomycetales</taxon>
        <taxon>Actinomycetaceae</taxon>
        <taxon>Actinomyces</taxon>
    </lineage>
</organism>